<organism evidence="8 9">
    <name type="scientific">Kriegella aquimaris</name>
    <dbReference type="NCBI Taxonomy" id="192904"/>
    <lineage>
        <taxon>Bacteria</taxon>
        <taxon>Pseudomonadati</taxon>
        <taxon>Bacteroidota</taxon>
        <taxon>Flavobacteriia</taxon>
        <taxon>Flavobacteriales</taxon>
        <taxon>Flavobacteriaceae</taxon>
        <taxon>Kriegella</taxon>
    </lineage>
</organism>
<evidence type="ECO:0000259" key="6">
    <source>
        <dbReference type="Pfam" id="PF07980"/>
    </source>
</evidence>
<dbReference type="EMBL" id="FNGV01000009">
    <property type="protein sequence ID" value="SDM49469.1"/>
    <property type="molecule type" value="Genomic_DNA"/>
</dbReference>
<comment type="subcellular location">
    <subcellularLocation>
        <location evidence="1">Cell outer membrane</location>
    </subcellularLocation>
</comment>
<evidence type="ECO:0000256" key="3">
    <source>
        <dbReference type="ARBA" id="ARBA00022729"/>
    </source>
</evidence>
<dbReference type="SUPFAM" id="SSF48452">
    <property type="entry name" value="TPR-like"/>
    <property type="match status" value="1"/>
</dbReference>
<dbReference type="Gene3D" id="1.25.40.390">
    <property type="match status" value="1"/>
</dbReference>
<dbReference type="RefSeq" id="WP_089892309.1">
    <property type="nucleotide sequence ID" value="NZ_FNGV01000009.1"/>
</dbReference>
<dbReference type="InterPro" id="IPR033985">
    <property type="entry name" value="SusD-like_N"/>
</dbReference>
<evidence type="ECO:0000256" key="2">
    <source>
        <dbReference type="ARBA" id="ARBA00006275"/>
    </source>
</evidence>
<reference evidence="8 9" key="1">
    <citation type="submission" date="2016-10" db="EMBL/GenBank/DDBJ databases">
        <authorList>
            <person name="de Groot N.N."/>
        </authorList>
    </citation>
    <scope>NUCLEOTIDE SEQUENCE [LARGE SCALE GENOMIC DNA]</scope>
    <source>
        <strain evidence="8 9">DSM 19886</strain>
    </source>
</reference>
<evidence type="ECO:0000313" key="8">
    <source>
        <dbReference type="EMBL" id="SDM49469.1"/>
    </source>
</evidence>
<evidence type="ECO:0000259" key="7">
    <source>
        <dbReference type="Pfam" id="PF14322"/>
    </source>
</evidence>
<name>A0A1G9TNS3_9FLAO</name>
<proteinExistence type="inferred from homology"/>
<evidence type="ECO:0000256" key="4">
    <source>
        <dbReference type="ARBA" id="ARBA00023136"/>
    </source>
</evidence>
<keyword evidence="4" id="KW-0472">Membrane</keyword>
<dbReference type="OrthoDB" id="9792139at2"/>
<dbReference type="Proteomes" id="UP000199440">
    <property type="component" value="Unassembled WGS sequence"/>
</dbReference>
<keyword evidence="3" id="KW-0732">Signal</keyword>
<accession>A0A1G9TNS3</accession>
<dbReference type="InterPro" id="IPR011990">
    <property type="entry name" value="TPR-like_helical_dom_sf"/>
</dbReference>
<keyword evidence="9" id="KW-1185">Reference proteome</keyword>
<feature type="domain" description="SusD-like N-terminal" evidence="7">
    <location>
        <begin position="31"/>
        <end position="212"/>
    </location>
</feature>
<dbReference type="AlphaFoldDB" id="A0A1G9TNS3"/>
<dbReference type="Pfam" id="PF14322">
    <property type="entry name" value="SusD-like_3"/>
    <property type="match status" value="1"/>
</dbReference>
<evidence type="ECO:0000256" key="5">
    <source>
        <dbReference type="ARBA" id="ARBA00023237"/>
    </source>
</evidence>
<dbReference type="InterPro" id="IPR012944">
    <property type="entry name" value="SusD_RagB_dom"/>
</dbReference>
<dbReference type="Pfam" id="PF07980">
    <property type="entry name" value="SusD_RagB"/>
    <property type="match status" value="1"/>
</dbReference>
<gene>
    <name evidence="8" type="ORF">SAMN04488514_109145</name>
</gene>
<keyword evidence="5" id="KW-0998">Cell outer membrane</keyword>
<sequence length="476" mass="54655">MKNIYLAIVILCLCISCEDVLEEVPKAIAAETFYKTEAEFESALFGAYRQLARSPFHRNYLLINLSQVDYGVGRGSYSSTSNFQGLDPTNIGRTNSMWSAFYLSIRDVNLVIREGSEPDVIVEANILDPLIAEAKFMRAFNYFQLVLNWGGVPLRTEDNISDPDVPRSSIEDVYAKVVEDLEYAEQNLPDNQSMTGRPTKMTAKTLLADVYLNMGSWQNSRDKALEVINSNKYQLVNVSEPDDFYEIFGSNIISTSEEIFYMKYNPLSPNSFVVMLHKDNRDYYYGNGAYAAYVPDSTENKTIAEWDLNDLRRKFNLYNWDIGVGSKTLLYKKFTDPDQGLSCDYPIYRYADLLLIYAEADCRANSGPTVDGMEKLNMIHRRGYGQDPNVSSPEDFNFADYTEESFIDLVLQERLYELFSEHKRFYDLKRTGRLKSTIKDVKGIDFADKQFLWPIPNTEYEYNKAIDEVADQNPGY</sequence>
<dbReference type="STRING" id="192904.SAMN04488514_109145"/>
<protein>
    <submittedName>
        <fullName evidence="8">SusD family protein</fullName>
    </submittedName>
</protein>
<evidence type="ECO:0000256" key="1">
    <source>
        <dbReference type="ARBA" id="ARBA00004442"/>
    </source>
</evidence>
<evidence type="ECO:0000313" key="9">
    <source>
        <dbReference type="Proteomes" id="UP000199440"/>
    </source>
</evidence>
<dbReference type="CDD" id="cd08977">
    <property type="entry name" value="SusD"/>
    <property type="match status" value="1"/>
</dbReference>
<comment type="similarity">
    <text evidence="2">Belongs to the SusD family.</text>
</comment>
<dbReference type="GO" id="GO:0009279">
    <property type="term" value="C:cell outer membrane"/>
    <property type="evidence" value="ECO:0007669"/>
    <property type="project" value="UniProtKB-SubCell"/>
</dbReference>
<feature type="domain" description="RagB/SusD" evidence="6">
    <location>
        <begin position="291"/>
        <end position="476"/>
    </location>
</feature>